<gene>
    <name evidence="2" type="ORF">KUTeg_018035</name>
</gene>
<organism evidence="2 3">
    <name type="scientific">Tegillarca granosa</name>
    <name type="common">Malaysian cockle</name>
    <name type="synonym">Anadara granosa</name>
    <dbReference type="NCBI Taxonomy" id="220873"/>
    <lineage>
        <taxon>Eukaryota</taxon>
        <taxon>Metazoa</taxon>
        <taxon>Spiralia</taxon>
        <taxon>Lophotrochozoa</taxon>
        <taxon>Mollusca</taxon>
        <taxon>Bivalvia</taxon>
        <taxon>Autobranchia</taxon>
        <taxon>Pteriomorphia</taxon>
        <taxon>Arcoida</taxon>
        <taxon>Arcoidea</taxon>
        <taxon>Arcidae</taxon>
        <taxon>Tegillarca</taxon>
    </lineage>
</organism>
<dbReference type="Gene3D" id="3.90.550.20">
    <property type="match status" value="1"/>
</dbReference>
<keyword evidence="1" id="KW-0812">Transmembrane</keyword>
<accession>A0ABQ9ELI1</accession>
<proteinExistence type="predicted"/>
<sequence>MKKLIRIFLVLGFGLIYLFIYSWITNTNIRILIRHASKFSIGTEEVKPACKKGVEYKVPCIVHYIWFSRNGKEKMQFHHALSIISAYKFINPDKIHYHYDVLPLGKWWDYILKNIPNIVLIKTDRPKQVFGVPLRQIAHQSDIKRFEIMRKTGGIYLDNDRLPGAVGNGIIVSVKNATILNIWWDTYRNFTSNEWAYHACVIPAKLAKMYPDLIHVEIGTMNYPPWTSDGLRLLYDSVCDWSKNYCVHMWYRLRPYNYNPENIKTMNTTFGQMARYVFYGSKDIKN</sequence>
<feature type="transmembrane region" description="Helical" evidence="1">
    <location>
        <begin position="7"/>
        <end position="24"/>
    </location>
</feature>
<evidence type="ECO:0000313" key="2">
    <source>
        <dbReference type="EMBL" id="KAJ8304452.1"/>
    </source>
</evidence>
<evidence type="ECO:0000256" key="1">
    <source>
        <dbReference type="SAM" id="Phobius"/>
    </source>
</evidence>
<dbReference type="SUPFAM" id="SSF53448">
    <property type="entry name" value="Nucleotide-diphospho-sugar transferases"/>
    <property type="match status" value="1"/>
</dbReference>
<dbReference type="EMBL" id="JARBDR010000903">
    <property type="protein sequence ID" value="KAJ8304452.1"/>
    <property type="molecule type" value="Genomic_DNA"/>
</dbReference>
<keyword evidence="1" id="KW-1133">Transmembrane helix</keyword>
<comment type="caution">
    <text evidence="2">The sequence shown here is derived from an EMBL/GenBank/DDBJ whole genome shotgun (WGS) entry which is preliminary data.</text>
</comment>
<dbReference type="PANTHER" id="PTHR46830">
    <property type="entry name" value="TRANSFERASE, PUTATIVE-RELATED"/>
    <property type="match status" value="1"/>
</dbReference>
<dbReference type="Proteomes" id="UP001217089">
    <property type="component" value="Unassembled WGS sequence"/>
</dbReference>
<protein>
    <submittedName>
        <fullName evidence="2">Uncharacterized protein</fullName>
    </submittedName>
</protein>
<name>A0ABQ9ELI1_TEGGR</name>
<keyword evidence="3" id="KW-1185">Reference proteome</keyword>
<dbReference type="InterPro" id="IPR029044">
    <property type="entry name" value="Nucleotide-diphossugar_trans"/>
</dbReference>
<keyword evidence="1" id="KW-0472">Membrane</keyword>
<dbReference type="PANTHER" id="PTHR46830:SF2">
    <property type="entry name" value="ALPHA-1,4-N-ACETYLGLUCOSAMINYLTRANSFERASE"/>
    <property type="match status" value="1"/>
</dbReference>
<evidence type="ECO:0000313" key="3">
    <source>
        <dbReference type="Proteomes" id="UP001217089"/>
    </source>
</evidence>
<reference evidence="2 3" key="1">
    <citation type="submission" date="2022-12" db="EMBL/GenBank/DDBJ databases">
        <title>Chromosome-level genome of Tegillarca granosa.</title>
        <authorList>
            <person name="Kim J."/>
        </authorList>
    </citation>
    <scope>NUCLEOTIDE SEQUENCE [LARGE SCALE GENOMIC DNA]</scope>
    <source>
        <strain evidence="2">Teg-2019</strain>
        <tissue evidence="2">Adductor muscle</tissue>
    </source>
</reference>